<dbReference type="KEGG" id="cre:CHLRE_16g649300v5"/>
<dbReference type="RefSeq" id="XP_042915412.1">
    <property type="nucleotide sequence ID" value="XM_043070769.1"/>
</dbReference>
<protein>
    <submittedName>
        <fullName evidence="1">Uncharacterized protein</fullName>
    </submittedName>
</protein>
<dbReference type="GeneID" id="5723734"/>
<dbReference type="Gramene" id="PNW71320">
    <property type="protein sequence ID" value="PNW71320"/>
    <property type="gene ID" value="CHLRE_16g649300v5"/>
</dbReference>
<sequence>MVEAPARAALVAPPLAPAVVLATTTTAPGLVEEAEELALGVFQFFQHSAEAVGNGVHHLQVVHALERLEGMPLEQVVDVQLLKSAIHPTAMLAAAADDEVAAAAAAERAAMLDSALDSVCDWRLRDVVDVNKLADALQDVPTSDWVLDGRLLQRDAGAIRRAVHWDKVSEAVRPQQLRRALEVLGGGAGGSPFAELDMRTAVSAVRLEAVKHVLHPVEEAARGRSLESSGMWTWES</sequence>
<evidence type="ECO:0000313" key="1">
    <source>
        <dbReference type="EMBL" id="PNW71320.1"/>
    </source>
</evidence>
<dbReference type="AlphaFoldDB" id="A0A2K3CSR7"/>
<accession>A0A2K3CSR7</accession>
<dbReference type="EMBL" id="CM008977">
    <property type="protein sequence ID" value="PNW71320.1"/>
    <property type="molecule type" value="Genomic_DNA"/>
</dbReference>
<proteinExistence type="predicted"/>
<evidence type="ECO:0000313" key="2">
    <source>
        <dbReference type="Proteomes" id="UP000006906"/>
    </source>
</evidence>
<dbReference type="Proteomes" id="UP000006906">
    <property type="component" value="Chromosome 16"/>
</dbReference>
<keyword evidence="2" id="KW-1185">Reference proteome</keyword>
<dbReference type="InParanoid" id="A0A2K3CSR7"/>
<gene>
    <name evidence="1" type="ORF">CHLRE_16g649300v5</name>
</gene>
<organism evidence="1 2">
    <name type="scientific">Chlamydomonas reinhardtii</name>
    <name type="common">Chlamydomonas smithii</name>
    <dbReference type="NCBI Taxonomy" id="3055"/>
    <lineage>
        <taxon>Eukaryota</taxon>
        <taxon>Viridiplantae</taxon>
        <taxon>Chlorophyta</taxon>
        <taxon>core chlorophytes</taxon>
        <taxon>Chlorophyceae</taxon>
        <taxon>CS clade</taxon>
        <taxon>Chlamydomonadales</taxon>
        <taxon>Chlamydomonadaceae</taxon>
        <taxon>Chlamydomonas</taxon>
    </lineage>
</organism>
<dbReference type="OrthoDB" id="535024at2759"/>
<reference evidence="1 2" key="1">
    <citation type="journal article" date="2007" name="Science">
        <title>The Chlamydomonas genome reveals the evolution of key animal and plant functions.</title>
        <authorList>
            <person name="Merchant S.S."/>
            <person name="Prochnik S.E."/>
            <person name="Vallon O."/>
            <person name="Harris E.H."/>
            <person name="Karpowicz S.J."/>
            <person name="Witman G.B."/>
            <person name="Terry A."/>
            <person name="Salamov A."/>
            <person name="Fritz-Laylin L.K."/>
            <person name="Marechal-Drouard L."/>
            <person name="Marshall W.F."/>
            <person name="Qu L.H."/>
            <person name="Nelson D.R."/>
            <person name="Sanderfoot A.A."/>
            <person name="Spalding M.H."/>
            <person name="Kapitonov V.V."/>
            <person name="Ren Q."/>
            <person name="Ferris P."/>
            <person name="Lindquist E."/>
            <person name="Shapiro H."/>
            <person name="Lucas S.M."/>
            <person name="Grimwood J."/>
            <person name="Schmutz J."/>
            <person name="Cardol P."/>
            <person name="Cerutti H."/>
            <person name="Chanfreau G."/>
            <person name="Chen C.L."/>
            <person name="Cognat V."/>
            <person name="Croft M.T."/>
            <person name="Dent R."/>
            <person name="Dutcher S."/>
            <person name="Fernandez E."/>
            <person name="Fukuzawa H."/>
            <person name="Gonzalez-Ballester D."/>
            <person name="Gonzalez-Halphen D."/>
            <person name="Hallmann A."/>
            <person name="Hanikenne M."/>
            <person name="Hippler M."/>
            <person name="Inwood W."/>
            <person name="Jabbari K."/>
            <person name="Kalanon M."/>
            <person name="Kuras R."/>
            <person name="Lefebvre P.A."/>
            <person name="Lemaire S.D."/>
            <person name="Lobanov A.V."/>
            <person name="Lohr M."/>
            <person name="Manuell A."/>
            <person name="Meier I."/>
            <person name="Mets L."/>
            <person name="Mittag M."/>
            <person name="Mittelmeier T."/>
            <person name="Moroney J.V."/>
            <person name="Moseley J."/>
            <person name="Napoli C."/>
            <person name="Nedelcu A.M."/>
            <person name="Niyogi K."/>
            <person name="Novoselov S.V."/>
            <person name="Paulsen I.T."/>
            <person name="Pazour G."/>
            <person name="Purton S."/>
            <person name="Ral J.P."/>
            <person name="Riano-Pachon D.M."/>
            <person name="Riekhof W."/>
            <person name="Rymarquis L."/>
            <person name="Schroda M."/>
            <person name="Stern D."/>
            <person name="Umen J."/>
            <person name="Willows R."/>
            <person name="Wilson N."/>
            <person name="Zimmer S.L."/>
            <person name="Allmer J."/>
            <person name="Balk J."/>
            <person name="Bisova K."/>
            <person name="Chen C.J."/>
            <person name="Elias M."/>
            <person name="Gendler K."/>
            <person name="Hauser C."/>
            <person name="Lamb M.R."/>
            <person name="Ledford H."/>
            <person name="Long J.C."/>
            <person name="Minagawa J."/>
            <person name="Page M.D."/>
            <person name="Pan J."/>
            <person name="Pootakham W."/>
            <person name="Roje S."/>
            <person name="Rose A."/>
            <person name="Stahlberg E."/>
            <person name="Terauchi A.M."/>
            <person name="Yang P."/>
            <person name="Ball S."/>
            <person name="Bowler C."/>
            <person name="Dieckmann C.L."/>
            <person name="Gladyshev V.N."/>
            <person name="Green P."/>
            <person name="Jorgensen R."/>
            <person name="Mayfield S."/>
            <person name="Mueller-Roeber B."/>
            <person name="Rajamani S."/>
            <person name="Sayre R.T."/>
            <person name="Brokstein P."/>
            <person name="Dubchak I."/>
            <person name="Goodstein D."/>
            <person name="Hornick L."/>
            <person name="Huang Y.W."/>
            <person name="Jhaveri J."/>
            <person name="Luo Y."/>
            <person name="Martinez D."/>
            <person name="Ngau W.C."/>
            <person name="Otillar B."/>
            <person name="Poliakov A."/>
            <person name="Porter A."/>
            <person name="Szajkowski L."/>
            <person name="Werner G."/>
            <person name="Zhou K."/>
            <person name="Grigoriev I.V."/>
            <person name="Rokhsar D.S."/>
            <person name="Grossman A.R."/>
        </authorList>
    </citation>
    <scope>NUCLEOTIDE SEQUENCE [LARGE SCALE GENOMIC DNA]</scope>
    <source>
        <strain evidence="2">CC-503</strain>
    </source>
</reference>
<name>A0A2K3CSR7_CHLRE</name>
<dbReference type="ExpressionAtlas" id="A0A2K3CSR7">
    <property type="expression patterns" value="differential"/>
</dbReference>